<evidence type="ECO:0000313" key="2">
    <source>
        <dbReference type="EMBL" id="OEJ20935.1"/>
    </source>
</evidence>
<keyword evidence="3" id="KW-1185">Reference proteome</keyword>
<keyword evidence="2" id="KW-0614">Plasmid</keyword>
<protein>
    <recommendedName>
        <fullName evidence="1">Microcin J25-processing protein McjB C-terminal domain-containing protein</fullName>
    </recommendedName>
</protein>
<feature type="domain" description="Microcin J25-processing protein McjB C-terminal" evidence="1">
    <location>
        <begin position="120"/>
        <end position="218"/>
    </location>
</feature>
<evidence type="ECO:0000259" key="1">
    <source>
        <dbReference type="Pfam" id="PF13471"/>
    </source>
</evidence>
<dbReference type="InterPro" id="IPR032708">
    <property type="entry name" value="McjB_C"/>
</dbReference>
<dbReference type="OrthoDB" id="583768at2"/>
<dbReference type="Proteomes" id="UP000095705">
    <property type="component" value="Plasmid pACMP2"/>
</dbReference>
<name>A0A1E5NXI1_9ACTN</name>
<gene>
    <name evidence="2" type="ORF">BGK67_35460</name>
</gene>
<dbReference type="InterPro" id="IPR053521">
    <property type="entry name" value="McjB-like"/>
</dbReference>
<dbReference type="AlphaFoldDB" id="A0A1E5NXI1"/>
<dbReference type="EMBL" id="MEHK01000006">
    <property type="protein sequence ID" value="OEJ20935.1"/>
    <property type="molecule type" value="Genomic_DNA"/>
</dbReference>
<geneLocation type="plasmid" evidence="3">
    <name>pacmp2</name>
</geneLocation>
<accession>A0A1E5NXI1</accession>
<reference evidence="2 3" key="1">
    <citation type="submission" date="2016-08" db="EMBL/GenBank/DDBJ databases">
        <title>The complete genome of Streptomyces subrutilus 10-1-1.</title>
        <authorList>
            <person name="Chen X."/>
        </authorList>
    </citation>
    <scope>NUCLEOTIDE SEQUENCE [LARGE SCALE GENOMIC DNA]</scope>
    <source>
        <strain evidence="2 3">10-1-1</strain>
        <plasmid evidence="3">pacmp2</plasmid>
    </source>
</reference>
<dbReference type="Pfam" id="PF13471">
    <property type="entry name" value="Transglut_core3"/>
    <property type="match status" value="1"/>
</dbReference>
<organism evidence="2 3">
    <name type="scientific">Streptomyces subrutilus</name>
    <dbReference type="NCBI Taxonomy" id="36818"/>
    <lineage>
        <taxon>Bacteria</taxon>
        <taxon>Bacillati</taxon>
        <taxon>Actinomycetota</taxon>
        <taxon>Actinomycetes</taxon>
        <taxon>Kitasatosporales</taxon>
        <taxon>Streptomycetaceae</taxon>
        <taxon>Streptomyces</taxon>
    </lineage>
</organism>
<dbReference type="RefSeq" id="WP_141753971.1">
    <property type="nucleotide sequence ID" value="NZ_CM007204.1"/>
</dbReference>
<sequence length="260" mass="27930">MTEPRIYASRSPAGAAVLDLATGRWTLLDPIAADLLDLPADVSERAAAIEEFTARWAATGADPDRVRADLTRVAADLDRLRAGRPVHHSLSGPPPTVRFAPTVRPSVRDRASAFIGLAAALLLLRLLPIRHVTAVALAATRLPGRPARVHDAESLLAAVRSAGRWWPGRVACLEESLAVHLAAALTGRRTRWVLGARFAPRGAHAWIESDGHVIGQDETDRIWPYLPVLASDRYTAVDCAVNEFGSAGEGRTPQPRTPIG</sequence>
<dbReference type="NCBIfam" id="NF033537">
    <property type="entry name" value="lasso_biosyn_B2"/>
    <property type="match status" value="1"/>
</dbReference>
<evidence type="ECO:0000313" key="3">
    <source>
        <dbReference type="Proteomes" id="UP000095705"/>
    </source>
</evidence>
<comment type="caution">
    <text evidence="2">The sequence shown here is derived from an EMBL/GenBank/DDBJ whole genome shotgun (WGS) entry which is preliminary data.</text>
</comment>
<proteinExistence type="predicted"/>